<dbReference type="PANTHER" id="PTHR42785">
    <property type="entry name" value="DNA TOPOISOMERASE, TYPE IA, CORE"/>
    <property type="match status" value="1"/>
</dbReference>
<dbReference type="GO" id="GO:0003677">
    <property type="term" value="F:DNA binding"/>
    <property type="evidence" value="ECO:0007669"/>
    <property type="project" value="InterPro"/>
</dbReference>
<evidence type="ECO:0000313" key="2">
    <source>
        <dbReference type="EMBL" id="SEL35844.1"/>
    </source>
</evidence>
<dbReference type="Proteomes" id="UP000199297">
    <property type="component" value="Unassembled WGS sequence"/>
</dbReference>
<reference evidence="3" key="1">
    <citation type="submission" date="2016-10" db="EMBL/GenBank/DDBJ databases">
        <authorList>
            <person name="Varghese N."/>
            <person name="Submissions S."/>
        </authorList>
    </citation>
    <scope>NUCLEOTIDE SEQUENCE [LARGE SCALE GENOMIC DNA]</scope>
    <source>
        <strain evidence="3">CGMCC 1.9127</strain>
    </source>
</reference>
<feature type="domain" description="DNA topoisomerase type IA zn finger" evidence="1">
    <location>
        <begin position="21"/>
        <end position="55"/>
    </location>
</feature>
<sequence length="188" mass="20851">MSKSDKTLFSRHEHALEKSAQACPECGEQLAIKHGKAGAFFGCVAYPSCQYTRPVVEHERVEDQLLSGSECPECGHELAVKQGRYGMFIGCSNYPACHHIVPQDENELAQDDINCPQCQKGHLQSKTSRFGKTFYGCENYPKCKFVVNHEPVTGKCEQCGFALLLKRQMAAGEKRQCAAKACGHFQTT</sequence>
<dbReference type="PANTHER" id="PTHR42785:SF1">
    <property type="entry name" value="DNA TOPOISOMERASE"/>
    <property type="match status" value="1"/>
</dbReference>
<accession>A0A1H7PK94</accession>
<organism evidence="2 3">
    <name type="scientific">Colwellia chukchiensis</name>
    <dbReference type="NCBI Taxonomy" id="641665"/>
    <lineage>
        <taxon>Bacteria</taxon>
        <taxon>Pseudomonadati</taxon>
        <taxon>Pseudomonadota</taxon>
        <taxon>Gammaproteobacteria</taxon>
        <taxon>Alteromonadales</taxon>
        <taxon>Colwelliaceae</taxon>
        <taxon>Colwellia</taxon>
    </lineage>
</organism>
<dbReference type="AlphaFoldDB" id="A0A1H7PK94"/>
<feature type="domain" description="DNA topoisomerase type IA zn finger" evidence="1">
    <location>
        <begin position="69"/>
        <end position="105"/>
    </location>
</feature>
<dbReference type="STRING" id="641665.GCA_002104455_00835"/>
<feature type="domain" description="DNA topoisomerase type IA zn finger" evidence="1">
    <location>
        <begin position="113"/>
        <end position="151"/>
    </location>
</feature>
<dbReference type="SUPFAM" id="SSF57783">
    <property type="entry name" value="Zinc beta-ribbon"/>
    <property type="match status" value="3"/>
</dbReference>
<dbReference type="InterPro" id="IPR013498">
    <property type="entry name" value="Topo_IA_Znf"/>
</dbReference>
<evidence type="ECO:0000259" key="1">
    <source>
        <dbReference type="Pfam" id="PF01396"/>
    </source>
</evidence>
<name>A0A1H7PK94_9GAMM</name>
<dbReference type="EMBL" id="FOBI01000009">
    <property type="protein sequence ID" value="SEL35844.1"/>
    <property type="molecule type" value="Genomic_DNA"/>
</dbReference>
<keyword evidence="3" id="KW-1185">Reference proteome</keyword>
<dbReference type="RefSeq" id="WP_085285227.1">
    <property type="nucleotide sequence ID" value="NZ_FOBI01000009.1"/>
</dbReference>
<dbReference type="Gene3D" id="3.30.65.10">
    <property type="entry name" value="Bacterial Topoisomerase I, domain 1"/>
    <property type="match status" value="2"/>
</dbReference>
<dbReference type="GO" id="GO:0003917">
    <property type="term" value="F:DNA topoisomerase type I (single strand cut, ATP-independent) activity"/>
    <property type="evidence" value="ECO:0007669"/>
    <property type="project" value="InterPro"/>
</dbReference>
<dbReference type="InterPro" id="IPR000380">
    <property type="entry name" value="Topo_IA"/>
</dbReference>
<evidence type="ECO:0000313" key="3">
    <source>
        <dbReference type="Proteomes" id="UP000199297"/>
    </source>
</evidence>
<dbReference type="GO" id="GO:0005694">
    <property type="term" value="C:chromosome"/>
    <property type="evidence" value="ECO:0007669"/>
    <property type="project" value="InterPro"/>
</dbReference>
<dbReference type="GO" id="GO:0006265">
    <property type="term" value="P:DNA topological change"/>
    <property type="evidence" value="ECO:0007669"/>
    <property type="project" value="InterPro"/>
</dbReference>
<keyword evidence="2" id="KW-0413">Isomerase</keyword>
<protein>
    <submittedName>
        <fullName evidence="2">Putative DNA topoisomerase</fullName>
    </submittedName>
</protein>
<feature type="domain" description="DNA topoisomerase type IA zn finger" evidence="1">
    <location>
        <begin position="154"/>
        <end position="172"/>
    </location>
</feature>
<proteinExistence type="predicted"/>
<dbReference type="OrthoDB" id="6412825at2"/>
<gene>
    <name evidence="2" type="ORF">SAMN05216262_109137</name>
</gene>
<dbReference type="Pfam" id="PF01396">
    <property type="entry name" value="Zn_ribbon_Top1"/>
    <property type="match status" value="4"/>
</dbReference>